<keyword evidence="3" id="KW-1133">Transmembrane helix</keyword>
<dbReference type="Proteomes" id="UP000241764">
    <property type="component" value="Unassembled WGS sequence"/>
</dbReference>
<dbReference type="Gene3D" id="3.30.1150.10">
    <property type="match status" value="1"/>
</dbReference>
<dbReference type="GO" id="GO:0055085">
    <property type="term" value="P:transmembrane transport"/>
    <property type="evidence" value="ECO:0007669"/>
    <property type="project" value="InterPro"/>
</dbReference>
<keyword evidence="4" id="KW-0472">Membrane</keyword>
<keyword evidence="2" id="KW-0812">Transmembrane</keyword>
<accession>A0A2P7B8L1</accession>
<sequence>MWSAAGLVIVCIHAGAAWSLQNIQPDEPSSDIAAAVMIDMEPLPAPVAAQPVRQELPVEPEPVNPEPVQQEAAAPEPLEQVQAEPEPQIQPLEEITPDQPEPDLAEAVSPEPEEAEPLDEQAEKLVELPKVEVPLPVVRPQPTRPDISKKRIVEKSARKPMKATEAAVRDEAPREAKRQPAASPSTSRGEKEDWNSRVRAHIARYAQRARVRGKGKSVGLVVVVSESGDIVSVGLAAASGDQEVDQSVRQAVSRAPATPMPPSGLSSAERRFNVTIRVR</sequence>
<feature type="compositionally biased region" description="Low complexity" evidence="5">
    <location>
        <begin position="84"/>
        <end position="94"/>
    </location>
</feature>
<dbReference type="Pfam" id="PF13103">
    <property type="entry name" value="TonB_2"/>
    <property type="match status" value="1"/>
</dbReference>
<evidence type="ECO:0000259" key="6">
    <source>
        <dbReference type="PROSITE" id="PS52015"/>
    </source>
</evidence>
<feature type="compositionally biased region" description="Basic and acidic residues" evidence="5">
    <location>
        <begin position="146"/>
        <end position="157"/>
    </location>
</feature>
<feature type="compositionally biased region" description="Acidic residues" evidence="5">
    <location>
        <begin position="111"/>
        <end position="120"/>
    </location>
</feature>
<evidence type="ECO:0000256" key="5">
    <source>
        <dbReference type="SAM" id="MobiDB-lite"/>
    </source>
</evidence>
<protein>
    <recommendedName>
        <fullName evidence="6">TonB C-terminal domain-containing protein</fullName>
    </recommendedName>
</protein>
<proteinExistence type="predicted"/>
<comment type="subcellular location">
    <subcellularLocation>
        <location evidence="1">Membrane</location>
        <topology evidence="1">Single-pass membrane protein</topology>
    </subcellularLocation>
</comment>
<dbReference type="EMBL" id="PGGM01000008">
    <property type="protein sequence ID" value="PSH62795.1"/>
    <property type="molecule type" value="Genomic_DNA"/>
</dbReference>
<evidence type="ECO:0000256" key="3">
    <source>
        <dbReference type="ARBA" id="ARBA00022989"/>
    </source>
</evidence>
<dbReference type="RefSeq" id="WP_106665400.1">
    <property type="nucleotide sequence ID" value="NZ_PGGM01000008.1"/>
</dbReference>
<dbReference type="OrthoDB" id="8117510at2"/>
<evidence type="ECO:0000256" key="4">
    <source>
        <dbReference type="ARBA" id="ARBA00023136"/>
    </source>
</evidence>
<dbReference type="NCBIfam" id="TIGR01352">
    <property type="entry name" value="tonB_Cterm"/>
    <property type="match status" value="1"/>
</dbReference>
<gene>
    <name evidence="7" type="ORF">CU103_17935</name>
</gene>
<dbReference type="SUPFAM" id="SSF74653">
    <property type="entry name" value="TolA/TonB C-terminal domain"/>
    <property type="match status" value="1"/>
</dbReference>
<evidence type="ECO:0000313" key="7">
    <source>
        <dbReference type="EMBL" id="PSH62795.1"/>
    </source>
</evidence>
<keyword evidence="8" id="KW-1185">Reference proteome</keyword>
<organism evidence="7 8">
    <name type="scientific">Phyllobacterium sophorae</name>
    <dbReference type="NCBI Taxonomy" id="1520277"/>
    <lineage>
        <taxon>Bacteria</taxon>
        <taxon>Pseudomonadati</taxon>
        <taxon>Pseudomonadota</taxon>
        <taxon>Alphaproteobacteria</taxon>
        <taxon>Hyphomicrobiales</taxon>
        <taxon>Phyllobacteriaceae</taxon>
        <taxon>Phyllobacterium</taxon>
    </lineage>
</organism>
<feature type="region of interest" description="Disordered" evidence="5">
    <location>
        <begin position="137"/>
        <end position="196"/>
    </location>
</feature>
<dbReference type="GO" id="GO:0016020">
    <property type="term" value="C:membrane"/>
    <property type="evidence" value="ECO:0007669"/>
    <property type="project" value="UniProtKB-SubCell"/>
</dbReference>
<dbReference type="InterPro" id="IPR037682">
    <property type="entry name" value="TonB_C"/>
</dbReference>
<reference evidence="8" key="1">
    <citation type="submission" date="2017-11" db="EMBL/GenBank/DDBJ databases">
        <authorList>
            <person name="Kuznetsova I."/>
            <person name="Sazanova A."/>
            <person name="Chirak E."/>
            <person name="Safronova V."/>
            <person name="Willems A."/>
        </authorList>
    </citation>
    <scope>NUCLEOTIDE SEQUENCE [LARGE SCALE GENOMIC DNA]</scope>
    <source>
        <strain evidence="8">CCBAU 03422</strain>
    </source>
</reference>
<evidence type="ECO:0000313" key="8">
    <source>
        <dbReference type="Proteomes" id="UP000241764"/>
    </source>
</evidence>
<evidence type="ECO:0000256" key="2">
    <source>
        <dbReference type="ARBA" id="ARBA00022692"/>
    </source>
</evidence>
<evidence type="ECO:0000256" key="1">
    <source>
        <dbReference type="ARBA" id="ARBA00004167"/>
    </source>
</evidence>
<dbReference type="PROSITE" id="PS52015">
    <property type="entry name" value="TONB_CTD"/>
    <property type="match status" value="1"/>
</dbReference>
<dbReference type="InterPro" id="IPR006260">
    <property type="entry name" value="TonB/TolA_C"/>
</dbReference>
<comment type="caution">
    <text evidence="7">The sequence shown here is derived from an EMBL/GenBank/DDBJ whole genome shotgun (WGS) entry which is preliminary data.</text>
</comment>
<feature type="region of interest" description="Disordered" evidence="5">
    <location>
        <begin position="48"/>
        <end position="121"/>
    </location>
</feature>
<feature type="compositionally biased region" description="Basic and acidic residues" evidence="5">
    <location>
        <begin position="167"/>
        <end position="178"/>
    </location>
</feature>
<feature type="domain" description="TonB C-terminal" evidence="6">
    <location>
        <begin position="190"/>
        <end position="279"/>
    </location>
</feature>
<dbReference type="AlphaFoldDB" id="A0A2P7B8L1"/>
<name>A0A2P7B8L1_9HYPH</name>